<dbReference type="InterPro" id="IPR026444">
    <property type="entry name" value="Secre_tail"/>
</dbReference>
<feature type="signal peptide" evidence="1">
    <location>
        <begin position="1"/>
        <end position="20"/>
    </location>
</feature>
<organism evidence="2 3">
    <name type="scientific">Candidatus Barnesiella excrementipullorum</name>
    <dbReference type="NCBI Taxonomy" id="2838479"/>
    <lineage>
        <taxon>Bacteria</taxon>
        <taxon>Pseudomonadati</taxon>
        <taxon>Bacteroidota</taxon>
        <taxon>Bacteroidia</taxon>
        <taxon>Bacteroidales</taxon>
        <taxon>Barnesiellaceae</taxon>
        <taxon>Barnesiella</taxon>
    </lineage>
</organism>
<sequence>MMKNLLFGIAAVAMVTNAMAVVPVQKGELKADEAVKQVMLKRADGRMQAVAPSQMSLRTPQKAPAAAASVVYSSDFENEQEWTIVDNSTTASFPMQIGGLQGIDPVSGDLYLISGYDSRAARNAWAFSEGVELTAGQTYSVGVYAYASGYQNTLDEWRVTVGTAANEASQTTTVIDRSGDNAVSYTEWTLCTAEFTPSASGTYYFGINHCTKTFDVNAVAFDLFQVDDEKIAVYPSGTMYSEGGLWSVWNLFAIDEQGTAPTPMLYSASSVPMTYNYVGKDVETVEWMFGEGASVSSSTEDSPVITYNFAEDSINTDVYLFLRNSDGEVALERNYDVKNLYSSQVAADYVCNFQPEDMPTYYTNTSSNQYSFICGMSAINQEFAEYFELPETFNSTVSGIMMVAAGYNATTTDLSDEVVVNICAPDAEGLPGEVLGGQTITIGDLFTGNTSLMITFDTPVNVEGSFFVTLRMPDATPSSSYYLALYNAYERGNTCNTMYFNIEDASLGIPTGWYAAPEIFEGLYTSALVSPLLQCETTGVAANKLDNSSIVYTNGKELNIVNAAAGSHVMVTDIAGRTVLATSVGNSVRTTINTNLNRGIYLVTVDGKTTKVAIR</sequence>
<dbReference type="PROSITE" id="PS00018">
    <property type="entry name" value="EF_HAND_1"/>
    <property type="match status" value="1"/>
</dbReference>
<dbReference type="EMBL" id="DXFB01000050">
    <property type="protein sequence ID" value="HIX44972.1"/>
    <property type="molecule type" value="Genomic_DNA"/>
</dbReference>
<reference evidence="2" key="1">
    <citation type="journal article" date="2021" name="PeerJ">
        <title>Extensive microbial diversity within the chicken gut microbiome revealed by metagenomics and culture.</title>
        <authorList>
            <person name="Gilroy R."/>
            <person name="Ravi A."/>
            <person name="Getino M."/>
            <person name="Pursley I."/>
            <person name="Horton D.L."/>
            <person name="Alikhan N.F."/>
            <person name="Baker D."/>
            <person name="Gharbi K."/>
            <person name="Hall N."/>
            <person name="Watson M."/>
            <person name="Adriaenssens E.M."/>
            <person name="Foster-Nyarko E."/>
            <person name="Jarju S."/>
            <person name="Secka A."/>
            <person name="Antonio M."/>
            <person name="Oren A."/>
            <person name="Chaudhuri R.R."/>
            <person name="La Ragione R."/>
            <person name="Hildebrand F."/>
            <person name="Pallen M.J."/>
        </authorList>
    </citation>
    <scope>NUCLEOTIDE SEQUENCE</scope>
    <source>
        <strain evidence="2">ChiHjej12B11-16260</strain>
    </source>
</reference>
<reference evidence="2" key="2">
    <citation type="submission" date="2021-04" db="EMBL/GenBank/DDBJ databases">
        <authorList>
            <person name="Gilroy R."/>
        </authorList>
    </citation>
    <scope>NUCLEOTIDE SEQUENCE</scope>
    <source>
        <strain evidence="2">ChiHjej12B11-16260</strain>
    </source>
</reference>
<dbReference type="InterPro" id="IPR018247">
    <property type="entry name" value="EF_Hand_1_Ca_BS"/>
</dbReference>
<proteinExistence type="predicted"/>
<name>A0A9D1VRE3_9BACT</name>
<dbReference type="NCBIfam" id="TIGR04183">
    <property type="entry name" value="Por_Secre_tail"/>
    <property type="match status" value="1"/>
</dbReference>
<gene>
    <name evidence="2" type="ORF">H9982_02000</name>
</gene>
<evidence type="ECO:0000313" key="3">
    <source>
        <dbReference type="Proteomes" id="UP000824246"/>
    </source>
</evidence>
<evidence type="ECO:0000256" key="1">
    <source>
        <dbReference type="SAM" id="SignalP"/>
    </source>
</evidence>
<evidence type="ECO:0000313" key="2">
    <source>
        <dbReference type="EMBL" id="HIX44972.1"/>
    </source>
</evidence>
<keyword evidence="1" id="KW-0732">Signal</keyword>
<protein>
    <submittedName>
        <fullName evidence="2">T9SS type A sorting domain-containing protein</fullName>
    </submittedName>
</protein>
<accession>A0A9D1VRE3</accession>
<feature type="chain" id="PRO_5038789185" evidence="1">
    <location>
        <begin position="21"/>
        <end position="615"/>
    </location>
</feature>
<comment type="caution">
    <text evidence="2">The sequence shown here is derived from an EMBL/GenBank/DDBJ whole genome shotgun (WGS) entry which is preliminary data.</text>
</comment>
<dbReference type="Proteomes" id="UP000824246">
    <property type="component" value="Unassembled WGS sequence"/>
</dbReference>
<dbReference type="AlphaFoldDB" id="A0A9D1VRE3"/>